<dbReference type="SMART" id="SM00419">
    <property type="entry name" value="HTH_CRP"/>
    <property type="match status" value="1"/>
</dbReference>
<dbReference type="Proteomes" id="UP000756530">
    <property type="component" value="Unassembled WGS sequence"/>
</dbReference>
<dbReference type="CDD" id="cd00038">
    <property type="entry name" value="CAP_ED"/>
    <property type="match status" value="1"/>
</dbReference>
<dbReference type="PROSITE" id="PS51063">
    <property type="entry name" value="HTH_CRP_2"/>
    <property type="match status" value="1"/>
</dbReference>
<dbReference type="InterPro" id="IPR000595">
    <property type="entry name" value="cNMP-bd_dom"/>
</dbReference>
<feature type="domain" description="HTH crp-type" evidence="2">
    <location>
        <begin position="146"/>
        <end position="209"/>
    </location>
</feature>
<dbReference type="Pfam" id="PF13545">
    <property type="entry name" value="HTH_Crp_2"/>
    <property type="match status" value="1"/>
</dbReference>
<evidence type="ECO:0000259" key="2">
    <source>
        <dbReference type="PROSITE" id="PS51063"/>
    </source>
</evidence>
<sequence>MSADWTGEAQELAALEPPARQALSRLTPMEVPEGTCLFSPGEVVKGYVIVLTGHVGVYLVGPNGRDILLYEVTPGEACIQSTLGLLGGEDYSAEAVVSRPTRLVLVPRPVFLELLDSSAAFRKVVFAAFAERMQAMMQLIETMSFLKVEARLAALILDRSEGDRLEMTQAEMARAIGTAREVVSRRLDRLARDGMIGRERGQVIVLDREGLENIIEHPAV</sequence>
<dbReference type="PANTHER" id="PTHR24567">
    <property type="entry name" value="CRP FAMILY TRANSCRIPTIONAL REGULATORY PROTEIN"/>
    <property type="match status" value="1"/>
</dbReference>
<evidence type="ECO:0000313" key="4">
    <source>
        <dbReference type="Proteomes" id="UP000756530"/>
    </source>
</evidence>
<reference evidence="3 4" key="1">
    <citation type="submission" date="2021-05" db="EMBL/GenBank/DDBJ databases">
        <title>Culturable bacteria isolated from Daya Bay.</title>
        <authorList>
            <person name="Zheng W."/>
            <person name="Yu S."/>
            <person name="Huang Y."/>
        </authorList>
    </citation>
    <scope>NUCLEOTIDE SEQUENCE [LARGE SCALE GENOMIC DNA]</scope>
    <source>
        <strain evidence="3 4">DP4N28-5</strain>
    </source>
</reference>
<dbReference type="InterPro" id="IPR012318">
    <property type="entry name" value="HTH_CRP"/>
</dbReference>
<dbReference type="PANTHER" id="PTHR24567:SF74">
    <property type="entry name" value="HTH-TYPE TRANSCRIPTIONAL REGULATOR ARCR"/>
    <property type="match status" value="1"/>
</dbReference>
<gene>
    <name evidence="3" type="ORF">KJP28_09940</name>
</gene>
<dbReference type="PROSITE" id="PS50042">
    <property type="entry name" value="CNMP_BINDING_3"/>
    <property type="match status" value="1"/>
</dbReference>
<dbReference type="Pfam" id="PF00027">
    <property type="entry name" value="cNMP_binding"/>
    <property type="match status" value="1"/>
</dbReference>
<evidence type="ECO:0000313" key="3">
    <source>
        <dbReference type="EMBL" id="MBV7379249.1"/>
    </source>
</evidence>
<comment type="caution">
    <text evidence="3">The sequence shown here is derived from an EMBL/GenBank/DDBJ whole genome shotgun (WGS) entry which is preliminary data.</text>
</comment>
<evidence type="ECO:0000259" key="1">
    <source>
        <dbReference type="PROSITE" id="PS50042"/>
    </source>
</evidence>
<name>A0ABS6T1Y5_9RHOB</name>
<dbReference type="InterPro" id="IPR050397">
    <property type="entry name" value="Env_Response_Regulators"/>
</dbReference>
<accession>A0ABS6T1Y5</accession>
<feature type="domain" description="Cyclic nucleotide-binding" evidence="1">
    <location>
        <begin position="21"/>
        <end position="132"/>
    </location>
</feature>
<protein>
    <submittedName>
        <fullName evidence="3">Crp/Fnr family transcriptional regulator</fullName>
    </submittedName>
</protein>
<keyword evidence="4" id="KW-1185">Reference proteome</keyword>
<dbReference type="RefSeq" id="WP_218392391.1">
    <property type="nucleotide sequence ID" value="NZ_JAHUZE010000002.1"/>
</dbReference>
<dbReference type="EMBL" id="JAHUZE010000002">
    <property type="protein sequence ID" value="MBV7379249.1"/>
    <property type="molecule type" value="Genomic_DNA"/>
</dbReference>
<proteinExistence type="predicted"/>
<organism evidence="3 4">
    <name type="scientific">Maritimibacter dapengensis</name>
    <dbReference type="NCBI Taxonomy" id="2836868"/>
    <lineage>
        <taxon>Bacteria</taxon>
        <taxon>Pseudomonadati</taxon>
        <taxon>Pseudomonadota</taxon>
        <taxon>Alphaproteobacteria</taxon>
        <taxon>Rhodobacterales</taxon>
        <taxon>Roseobacteraceae</taxon>
        <taxon>Maritimibacter</taxon>
    </lineage>
</organism>